<dbReference type="PANTHER" id="PTHR43757:SF11">
    <property type="entry name" value="SARCOSINE DEHYDROGENASE"/>
    <property type="match status" value="1"/>
</dbReference>
<evidence type="ECO:0000313" key="4">
    <source>
        <dbReference type="EMBL" id="KAF6434402.1"/>
    </source>
</evidence>
<dbReference type="Proteomes" id="UP000550707">
    <property type="component" value="Unassembled WGS sequence"/>
</dbReference>
<dbReference type="InterPro" id="IPR013977">
    <property type="entry name" value="GcvT_C"/>
</dbReference>
<comment type="caution">
    <text evidence="4">The sequence shown here is derived from an EMBL/GenBank/DDBJ whole genome shotgun (WGS) entry which is preliminary data.</text>
</comment>
<keyword evidence="5" id="KW-1185">Reference proteome</keyword>
<dbReference type="FunFam" id="3.30.1360.120:FF:000023">
    <property type="entry name" value="Sarcosine dehydrogenase"/>
    <property type="match status" value="1"/>
</dbReference>
<dbReference type="InterPro" id="IPR027266">
    <property type="entry name" value="TrmE/GcvT-like"/>
</dbReference>
<dbReference type="Pfam" id="PF08669">
    <property type="entry name" value="GCV_T_C"/>
    <property type="match status" value="1"/>
</dbReference>
<dbReference type="EMBL" id="JACASF010000014">
    <property type="protein sequence ID" value="KAF6434402.1"/>
    <property type="molecule type" value="Genomic_DNA"/>
</dbReference>
<dbReference type="Pfam" id="PF01571">
    <property type="entry name" value="GCV_T"/>
    <property type="match status" value="1"/>
</dbReference>
<feature type="domain" description="GCVT N-terminal" evidence="2">
    <location>
        <begin position="1"/>
        <end position="230"/>
    </location>
</feature>
<dbReference type="SUPFAM" id="SSF103025">
    <property type="entry name" value="Folate-binding domain"/>
    <property type="match status" value="1"/>
</dbReference>
<dbReference type="PANTHER" id="PTHR43757">
    <property type="entry name" value="AMINOMETHYLTRANSFERASE"/>
    <property type="match status" value="1"/>
</dbReference>
<comment type="similarity">
    <text evidence="1">Belongs to the GcvT family.</text>
</comment>
<dbReference type="InterPro" id="IPR028896">
    <property type="entry name" value="GcvT/YgfZ/DmdA"/>
</dbReference>
<accession>A0A7J8EH27</accession>
<evidence type="ECO:0000256" key="1">
    <source>
        <dbReference type="ARBA" id="ARBA00008609"/>
    </source>
</evidence>
<dbReference type="InterPro" id="IPR029043">
    <property type="entry name" value="GcvT/YgfZ_C"/>
</dbReference>
<dbReference type="Gene3D" id="2.40.30.110">
    <property type="entry name" value="Aminomethyltransferase beta-barrel domains"/>
    <property type="match status" value="1"/>
</dbReference>
<evidence type="ECO:0000259" key="3">
    <source>
        <dbReference type="Pfam" id="PF08669"/>
    </source>
</evidence>
<proteinExistence type="inferred from homology"/>
<name>A0A7J8EH27_MOLMO</name>
<dbReference type="InterPro" id="IPR006222">
    <property type="entry name" value="GCVT_N"/>
</dbReference>
<dbReference type="GO" id="GO:0005739">
    <property type="term" value="C:mitochondrion"/>
    <property type="evidence" value="ECO:0007669"/>
    <property type="project" value="TreeGrafter"/>
</dbReference>
<feature type="domain" description="Aminomethyltransferase C-terminal" evidence="3">
    <location>
        <begin position="284"/>
        <end position="357"/>
    </location>
</feature>
<evidence type="ECO:0000259" key="2">
    <source>
        <dbReference type="Pfam" id="PF01571"/>
    </source>
</evidence>
<gene>
    <name evidence="4" type="ORF">HJG59_016082</name>
</gene>
<protein>
    <submittedName>
        <fullName evidence="4">Sarcosine dehydrogenase</fullName>
    </submittedName>
</protein>
<sequence>MSYFGKFYLVGADASKAADWLFSADVSRPPGSTVYTCMLNPQGGTESDLTVSRLAPGPEASALAPAFEGDGFYLAVGGAVAQHNWSHITTVLQDQRFRCQLIDSSEDLGMISIQGPASRAVLQEVLDADLSNEAFPFSTHKLVRAAGHLVRAMRLSFVGELGWELHIPRPSCVPVYQAVMAVGAKHGLVNAGYRAIDSLSIEKGYRHWHADLRPDDSPLEAGLAFTCKLRSSTPFLGREALEKQRAEGLRRRLVCFTVDETSLSPATWDGGSGVPALSCFSRKVPMFGLEAIWRDGQAVGHIRRADFGFAIDKTLAYGYVRDPSGGPVSLDFVKNGSYSLERMGVTYPAQAHVKSPFDPDNKRVKGIY</sequence>
<organism evidence="4 5">
    <name type="scientific">Molossus molossus</name>
    <name type="common">Pallas' mastiff bat</name>
    <name type="synonym">Vespertilio molossus</name>
    <dbReference type="NCBI Taxonomy" id="27622"/>
    <lineage>
        <taxon>Eukaryota</taxon>
        <taxon>Metazoa</taxon>
        <taxon>Chordata</taxon>
        <taxon>Craniata</taxon>
        <taxon>Vertebrata</taxon>
        <taxon>Euteleostomi</taxon>
        <taxon>Mammalia</taxon>
        <taxon>Eutheria</taxon>
        <taxon>Laurasiatheria</taxon>
        <taxon>Chiroptera</taxon>
        <taxon>Yangochiroptera</taxon>
        <taxon>Molossidae</taxon>
        <taxon>Molossus</taxon>
    </lineage>
</organism>
<dbReference type="Gene3D" id="3.30.70.1400">
    <property type="entry name" value="Aminomethyltransferase beta-barrel domains"/>
    <property type="match status" value="1"/>
</dbReference>
<reference evidence="4 5" key="1">
    <citation type="journal article" date="2020" name="Nature">
        <title>Six reference-quality genomes reveal evolution of bat adaptations.</title>
        <authorList>
            <person name="Jebb D."/>
            <person name="Huang Z."/>
            <person name="Pippel M."/>
            <person name="Hughes G.M."/>
            <person name="Lavrichenko K."/>
            <person name="Devanna P."/>
            <person name="Winkler S."/>
            <person name="Jermiin L.S."/>
            <person name="Skirmuntt E.C."/>
            <person name="Katzourakis A."/>
            <person name="Burkitt-Gray L."/>
            <person name="Ray D.A."/>
            <person name="Sullivan K.A.M."/>
            <person name="Roscito J.G."/>
            <person name="Kirilenko B.M."/>
            <person name="Davalos L.M."/>
            <person name="Corthals A.P."/>
            <person name="Power M.L."/>
            <person name="Jones G."/>
            <person name="Ransome R.D."/>
            <person name="Dechmann D.K.N."/>
            <person name="Locatelli A.G."/>
            <person name="Puechmaille S.J."/>
            <person name="Fedrigo O."/>
            <person name="Jarvis E.D."/>
            <person name="Hiller M."/>
            <person name="Vernes S.C."/>
            <person name="Myers E.W."/>
            <person name="Teeling E.C."/>
        </authorList>
    </citation>
    <scope>NUCLEOTIDE SEQUENCE [LARGE SCALE GENOMIC DNA]</scope>
    <source>
        <strain evidence="4">MMolMol1</strain>
        <tissue evidence="4">Muscle</tissue>
    </source>
</reference>
<evidence type="ECO:0000313" key="5">
    <source>
        <dbReference type="Proteomes" id="UP000550707"/>
    </source>
</evidence>
<dbReference type="AlphaFoldDB" id="A0A7J8EH27"/>
<dbReference type="SUPFAM" id="SSF101790">
    <property type="entry name" value="Aminomethyltransferase beta-barrel domain"/>
    <property type="match status" value="1"/>
</dbReference>
<dbReference type="Gene3D" id="3.30.1360.120">
    <property type="entry name" value="Probable tRNA modification gtpase trme, domain 1"/>
    <property type="match status" value="1"/>
</dbReference>